<dbReference type="GO" id="GO:0046872">
    <property type="term" value="F:metal ion binding"/>
    <property type="evidence" value="ECO:0007669"/>
    <property type="project" value="UniProtKB-KW"/>
</dbReference>
<dbReference type="EMBL" id="RQJP01000005">
    <property type="protein sequence ID" value="RRB11642.1"/>
    <property type="molecule type" value="Genomic_DNA"/>
</dbReference>
<evidence type="ECO:0000256" key="4">
    <source>
        <dbReference type="ARBA" id="ARBA00023004"/>
    </source>
</evidence>
<proteinExistence type="predicted"/>
<dbReference type="InterPro" id="IPR013517">
    <property type="entry name" value="FG-GAP"/>
</dbReference>
<dbReference type="SUPFAM" id="SSF69318">
    <property type="entry name" value="Integrin alpha N-terminal domain"/>
    <property type="match status" value="1"/>
</dbReference>
<evidence type="ECO:0000259" key="6">
    <source>
        <dbReference type="PROSITE" id="PS51007"/>
    </source>
</evidence>
<dbReference type="RefSeq" id="WP_124909309.1">
    <property type="nucleotide sequence ID" value="NZ_RQJP01000005.1"/>
</dbReference>
<dbReference type="PANTHER" id="PTHR44103:SF1">
    <property type="entry name" value="PROPROTEIN CONVERTASE P"/>
    <property type="match status" value="1"/>
</dbReference>
<dbReference type="PANTHER" id="PTHR44103">
    <property type="entry name" value="PROPROTEIN CONVERTASE P"/>
    <property type="match status" value="1"/>
</dbReference>
<dbReference type="GO" id="GO:0009055">
    <property type="term" value="F:electron transfer activity"/>
    <property type="evidence" value="ECO:0007669"/>
    <property type="project" value="InterPro"/>
</dbReference>
<reference evidence="7 8" key="1">
    <citation type="submission" date="2018-11" db="EMBL/GenBank/DDBJ databases">
        <authorList>
            <person name="Zhou Z."/>
            <person name="Wang G."/>
        </authorList>
    </citation>
    <scope>NUCLEOTIDE SEQUENCE [LARGE SCALE GENOMIC DNA]</scope>
    <source>
        <strain evidence="7 8">KCTC42998</strain>
    </source>
</reference>
<feature type="domain" description="Cytochrome c" evidence="6">
    <location>
        <begin position="33"/>
        <end position="124"/>
    </location>
</feature>
<dbReference type="InterPro" id="IPR036909">
    <property type="entry name" value="Cyt_c-like_dom_sf"/>
</dbReference>
<evidence type="ECO:0000256" key="5">
    <source>
        <dbReference type="PROSITE-ProRule" id="PRU00433"/>
    </source>
</evidence>
<comment type="caution">
    <text evidence="7">The sequence shown here is derived from an EMBL/GenBank/DDBJ whole genome shotgun (WGS) entry which is preliminary data.</text>
</comment>
<gene>
    <name evidence="7" type="ORF">EHT87_24555</name>
</gene>
<sequence length="524" mass="58784">MRLLFPCCILVYLLSSCTAKKQNDKTELSDIPVSGLSGKELSMAHCSRCHAFVSPEFLSKANWQDVLPAMGHRMGIYSGGSRPDSLFDAGASGTQVRNANIYPEKPVLAKEDWAKIVSYYRENAPDTILPPLRKKPVRIGLPHFKYRETSFSHRPSLTTLVKILPDNRGIVFGDGKNRRNILTFLTPDLQEKYSIPLESTPIQFYEKSTELYLTTVGRGVFPTDASEGAMQRLVKSGSEPVYKLGNVAIPNLRRPVFMAYGDLNKDGFDDVVACEFGNQTGQLAWYASNGRGGYDRRILREKPGAITAVIKDANHDGLMDIYVLMAQGDEGVFLYENQGEGVFQEKRLLTFLPLNGSQYIELADFNKDGFDDIVYVCGDNADKTPILKKYHGIYIFLNDGKSNFKQSYFYPLNGAYKAMVRDYDLDGDLDIAAISFFPDYLRYPEESFIYLKNKGNLKFDNYSFPEAQKGRWVVMDAGDMDADGDIDLVLGSFVYFLPQGDMTGLGKKWLSDGPSVIVLENTIR</sequence>
<dbReference type="OrthoDB" id="1391917at2"/>
<dbReference type="PROSITE" id="PS51007">
    <property type="entry name" value="CYTC"/>
    <property type="match status" value="1"/>
</dbReference>
<dbReference type="SUPFAM" id="SSF46626">
    <property type="entry name" value="Cytochrome c"/>
    <property type="match status" value="1"/>
</dbReference>
<dbReference type="InterPro" id="IPR009056">
    <property type="entry name" value="Cyt_c-like_dom"/>
</dbReference>
<evidence type="ECO:0000313" key="8">
    <source>
        <dbReference type="Proteomes" id="UP000274271"/>
    </source>
</evidence>
<protein>
    <submittedName>
        <fullName evidence="7">VCBS repeat-containing protein</fullName>
    </submittedName>
</protein>
<keyword evidence="4 5" id="KW-0408">Iron</keyword>
<dbReference type="PROSITE" id="PS51257">
    <property type="entry name" value="PROKAR_LIPOPROTEIN"/>
    <property type="match status" value="1"/>
</dbReference>
<dbReference type="Gene3D" id="2.130.10.130">
    <property type="entry name" value="Integrin alpha, N-terminal"/>
    <property type="match status" value="2"/>
</dbReference>
<keyword evidence="8" id="KW-1185">Reference proteome</keyword>
<name>A0A3P1CE98_9BACT</name>
<evidence type="ECO:0000256" key="2">
    <source>
        <dbReference type="ARBA" id="ARBA00022723"/>
    </source>
</evidence>
<evidence type="ECO:0000256" key="3">
    <source>
        <dbReference type="ARBA" id="ARBA00022729"/>
    </source>
</evidence>
<dbReference type="GO" id="GO:0020037">
    <property type="term" value="F:heme binding"/>
    <property type="evidence" value="ECO:0007669"/>
    <property type="project" value="InterPro"/>
</dbReference>
<dbReference type="AlphaFoldDB" id="A0A3P1CE98"/>
<dbReference type="Proteomes" id="UP000274271">
    <property type="component" value="Unassembled WGS sequence"/>
</dbReference>
<keyword evidence="3" id="KW-0732">Signal</keyword>
<keyword evidence="1 5" id="KW-0349">Heme</keyword>
<dbReference type="InterPro" id="IPR028994">
    <property type="entry name" value="Integrin_alpha_N"/>
</dbReference>
<accession>A0A3P1CE98</accession>
<keyword evidence="2 5" id="KW-0479">Metal-binding</keyword>
<evidence type="ECO:0000313" key="7">
    <source>
        <dbReference type="EMBL" id="RRB11642.1"/>
    </source>
</evidence>
<dbReference type="Pfam" id="PF13517">
    <property type="entry name" value="FG-GAP_3"/>
    <property type="match status" value="2"/>
</dbReference>
<organism evidence="7 8">
    <name type="scientific">Larkinella knui</name>
    <dbReference type="NCBI Taxonomy" id="2025310"/>
    <lineage>
        <taxon>Bacteria</taxon>
        <taxon>Pseudomonadati</taxon>
        <taxon>Bacteroidota</taxon>
        <taxon>Cytophagia</taxon>
        <taxon>Cytophagales</taxon>
        <taxon>Spirosomataceae</taxon>
        <taxon>Larkinella</taxon>
    </lineage>
</organism>
<evidence type="ECO:0000256" key="1">
    <source>
        <dbReference type="ARBA" id="ARBA00022617"/>
    </source>
</evidence>